<sequence precursor="true">MIPYLTLICSVIVFLFVLALPWSNQVEGNHYQHTEVRIQQNQKVFRSDGLTRIENNHVVHLASLKDSSMQDPVVIRFSGKAKSFDQFGFSLSGTLDLMSVQSLRSGIDDTSISPYLLLNNDPYSVDIKILYTADDYILIREQPSGRAKLLAKRELAQ</sequence>
<reference evidence="1 2" key="1">
    <citation type="submission" date="2019-10" db="EMBL/GenBank/DDBJ databases">
        <title>Complete genome sequence of Vibrio sp. strain THAF100, isolated from non-filtered water from the water column of tank 6 of a marine aquarium containing stony-coral fragments. Water maintained at 26 degree C.</title>
        <authorList>
            <person name="Ruckert C."/>
            <person name="Franco A."/>
            <person name="Kalinowski J."/>
            <person name="Glaeser S."/>
        </authorList>
    </citation>
    <scope>NUCLEOTIDE SEQUENCE [LARGE SCALE GENOMIC DNA]</scope>
    <source>
        <strain evidence="1 2">THAF100</strain>
    </source>
</reference>
<evidence type="ECO:0000313" key="2">
    <source>
        <dbReference type="Proteomes" id="UP000326936"/>
    </source>
</evidence>
<dbReference type="OrthoDB" id="5905609at2"/>
<dbReference type="Proteomes" id="UP000326936">
    <property type="component" value="Chromosome"/>
</dbReference>
<gene>
    <name evidence="1" type="ORF">FIV01_14370</name>
</gene>
<protein>
    <submittedName>
        <fullName evidence="1">Uncharacterized protein</fullName>
    </submittedName>
</protein>
<dbReference type="KEGG" id="vaq:FIV01_14370"/>
<evidence type="ECO:0000313" key="1">
    <source>
        <dbReference type="EMBL" id="QFT27574.1"/>
    </source>
</evidence>
<dbReference type="AlphaFoldDB" id="A0A5P9CMW3"/>
<proteinExistence type="predicted"/>
<dbReference type="RefSeq" id="WP_152431559.1">
    <property type="nucleotide sequence ID" value="NZ_CBCSDK010000014.1"/>
</dbReference>
<dbReference type="EMBL" id="CP045350">
    <property type="protein sequence ID" value="QFT27574.1"/>
    <property type="molecule type" value="Genomic_DNA"/>
</dbReference>
<organism evidence="1 2">
    <name type="scientific">Vibrio aquimaris</name>
    <dbReference type="NCBI Taxonomy" id="2587862"/>
    <lineage>
        <taxon>Bacteria</taxon>
        <taxon>Pseudomonadati</taxon>
        <taxon>Pseudomonadota</taxon>
        <taxon>Gammaproteobacteria</taxon>
        <taxon>Vibrionales</taxon>
        <taxon>Vibrionaceae</taxon>
        <taxon>Vibrio</taxon>
    </lineage>
</organism>
<accession>A0A5P9CMW3</accession>
<keyword evidence="2" id="KW-1185">Reference proteome</keyword>
<name>A0A5P9CMW3_9VIBR</name>